<dbReference type="EMBL" id="JAFBEC010000029">
    <property type="protein sequence ID" value="MBM7635180.1"/>
    <property type="molecule type" value="Genomic_DNA"/>
</dbReference>
<reference evidence="1 2" key="1">
    <citation type="submission" date="2021-01" db="EMBL/GenBank/DDBJ databases">
        <title>Genomic Encyclopedia of Type Strains, Phase IV (KMG-IV): sequencing the most valuable type-strain genomes for metagenomic binning, comparative biology and taxonomic classification.</title>
        <authorList>
            <person name="Goeker M."/>
        </authorList>
    </citation>
    <scope>NUCLEOTIDE SEQUENCE [LARGE SCALE GENOMIC DNA]</scope>
    <source>
        <strain evidence="1 2">DSM 25540</strain>
    </source>
</reference>
<evidence type="ECO:0000313" key="1">
    <source>
        <dbReference type="EMBL" id="MBM7635180.1"/>
    </source>
</evidence>
<gene>
    <name evidence="1" type="ORF">JOD17_004329</name>
</gene>
<accession>A0ABS2PIC4</accession>
<dbReference type="Proteomes" id="UP000741863">
    <property type="component" value="Unassembled WGS sequence"/>
</dbReference>
<evidence type="ECO:0008006" key="3">
    <source>
        <dbReference type="Google" id="ProtNLM"/>
    </source>
</evidence>
<comment type="caution">
    <text evidence="1">The sequence shown here is derived from an EMBL/GenBank/DDBJ whole genome shotgun (WGS) entry which is preliminary data.</text>
</comment>
<dbReference type="RefSeq" id="WP_042361278.1">
    <property type="nucleotide sequence ID" value="NZ_JAFBEC010000029.1"/>
</dbReference>
<dbReference type="InterPro" id="IPR021321">
    <property type="entry name" value="DUF2922"/>
</dbReference>
<protein>
    <recommendedName>
        <fullName evidence="3">DUF2922 domain-containing protein</fullName>
    </recommendedName>
</protein>
<keyword evidence="2" id="KW-1185">Reference proteome</keyword>
<name>A0ABS2PIC4_9BACL</name>
<organism evidence="1 2">
    <name type="scientific">Geomicrobium sediminis</name>
    <dbReference type="NCBI Taxonomy" id="1347788"/>
    <lineage>
        <taxon>Bacteria</taxon>
        <taxon>Bacillati</taxon>
        <taxon>Bacillota</taxon>
        <taxon>Bacilli</taxon>
        <taxon>Bacillales</taxon>
        <taxon>Geomicrobium</taxon>
    </lineage>
</organism>
<dbReference type="Pfam" id="PF11148">
    <property type="entry name" value="DUF2922"/>
    <property type="match status" value="1"/>
</dbReference>
<sequence>MTTVLELRFRNQEERITTIAVPDPSPTITAEDVETSMNELIQADVFTSTGGDLVTIVDARYVTRTVETVFEPEQTS</sequence>
<proteinExistence type="predicted"/>
<evidence type="ECO:0000313" key="2">
    <source>
        <dbReference type="Proteomes" id="UP000741863"/>
    </source>
</evidence>